<feature type="domain" description="Putative auto-transporter adhesin head GIN" evidence="1">
    <location>
        <begin position="50"/>
        <end position="211"/>
    </location>
</feature>
<dbReference type="EMBL" id="VSSQ01022665">
    <property type="protein sequence ID" value="MPM69129.1"/>
    <property type="molecule type" value="Genomic_DNA"/>
</dbReference>
<dbReference type="InterPro" id="IPR021255">
    <property type="entry name" value="DUF2807"/>
</dbReference>
<organism evidence="2">
    <name type="scientific">bioreactor metagenome</name>
    <dbReference type="NCBI Taxonomy" id="1076179"/>
    <lineage>
        <taxon>unclassified sequences</taxon>
        <taxon>metagenomes</taxon>
        <taxon>ecological metagenomes</taxon>
    </lineage>
</organism>
<dbReference type="Gene3D" id="2.160.20.120">
    <property type="match status" value="1"/>
</dbReference>
<gene>
    <name evidence="2" type="ORF">SDC9_116073</name>
</gene>
<sequence length="290" mass="30130">MKKSYITLSLLVAVTLVLSACSFNGVSINVNTSTIQGSGKINSEERTVQDFTRVELKSIGNLTISQGDVESLTVKADDNLLPYITTDVVAGTLEIGTKQNTNINPTQAIEYHLTVKSLSSVTLAGFGNIDADKLSSDTLQVKLTGSGDIHIGELTGENLNMNLTGFGNVSIDSAEVAKPTVDLSGSGDIKIGSLKATALALTISGFGNASVSGTTSSETIKLTGSGNYHGGDLQSDEATVIISGFGNATVWAATDLDLRVTGSGNVEYYGDPRLSQTVTGFGKIKSLGEH</sequence>
<reference evidence="2" key="1">
    <citation type="submission" date="2019-08" db="EMBL/GenBank/DDBJ databases">
        <authorList>
            <person name="Kucharzyk K."/>
            <person name="Murdoch R.W."/>
            <person name="Higgins S."/>
            <person name="Loffler F."/>
        </authorList>
    </citation>
    <scope>NUCLEOTIDE SEQUENCE</scope>
</reference>
<dbReference type="PANTHER" id="PTHR39200:SF1">
    <property type="entry name" value="AUTO-TRANSPORTER ADHESIN HEAD GIN DOMAIN-CONTAINING PROTEIN-RELATED"/>
    <property type="match status" value="1"/>
</dbReference>
<dbReference type="PANTHER" id="PTHR39200">
    <property type="entry name" value="HYPOTHETICAL EXPORTED PROTEIN"/>
    <property type="match status" value="1"/>
</dbReference>
<dbReference type="PROSITE" id="PS51257">
    <property type="entry name" value="PROKAR_LIPOPROTEIN"/>
    <property type="match status" value="1"/>
</dbReference>
<evidence type="ECO:0000259" key="1">
    <source>
        <dbReference type="Pfam" id="PF10988"/>
    </source>
</evidence>
<protein>
    <recommendedName>
        <fullName evidence="1">Putative auto-transporter adhesin head GIN domain-containing protein</fullName>
    </recommendedName>
</protein>
<accession>A0A645BUL7</accession>
<dbReference type="AlphaFoldDB" id="A0A645BUL7"/>
<comment type="caution">
    <text evidence="2">The sequence shown here is derived from an EMBL/GenBank/DDBJ whole genome shotgun (WGS) entry which is preliminary data.</text>
</comment>
<proteinExistence type="predicted"/>
<dbReference type="Pfam" id="PF10988">
    <property type="entry name" value="DUF2807"/>
    <property type="match status" value="1"/>
</dbReference>
<name>A0A645BUL7_9ZZZZ</name>
<evidence type="ECO:0000313" key="2">
    <source>
        <dbReference type="EMBL" id="MPM69129.1"/>
    </source>
</evidence>